<dbReference type="InterPro" id="IPR011079">
    <property type="entry name" value="Ala_racemase_C"/>
</dbReference>
<dbReference type="NCBIfam" id="TIGR00492">
    <property type="entry name" value="alr"/>
    <property type="match status" value="1"/>
</dbReference>
<feature type="active site" description="Proton acceptor; specific for D-alanine" evidence="2">
    <location>
        <position position="41"/>
    </location>
</feature>
<keyword evidence="5" id="KW-1185">Reference proteome</keyword>
<keyword evidence="2 4" id="KW-0413">Isomerase</keyword>
<feature type="domain" description="Alanine racemase C-terminal" evidence="3">
    <location>
        <begin position="249"/>
        <end position="376"/>
    </location>
</feature>
<sequence>MALGENLRPVWAEINLDNVKHNIKEVKNIVKKDTIVCAVVKADGYGHGAVELTKVLLNNGADRLAVATLGEAVQLRKAGYTVPIMVLGYTPEVQGQIVIDNNIIQTVYTYEQAIYFSNTAKETNQQLIIHLKLDTGMSRLGFQPNDESINDIKEIFKLPNLTVEGIFTHFATADDKNKEYTYKQFNIFMDFVNKLEEEDCIIPIKHVSNSAAIIDLPEMNLDMVRPGIILYGLYPSDDVNKEKIRLKQVMELKAKISHIKVLPKDNGISYGLKYTTQDNEKIITIPIGYADGYTRMMSGKAQVMVKGKVIPLVGRICMDQCMANATGVDVKAGDEVILYSNDRESGITINDIANKLGTINYEIVCMLGKRVPRVYLENNNLLHIKDSLLI</sequence>
<dbReference type="Pfam" id="PF00842">
    <property type="entry name" value="Ala_racemase_C"/>
    <property type="match status" value="1"/>
</dbReference>
<dbReference type="InterPro" id="IPR000821">
    <property type="entry name" value="Ala_racemase"/>
</dbReference>
<dbReference type="PROSITE" id="PS00395">
    <property type="entry name" value="ALANINE_RACEMASE"/>
    <property type="match status" value="1"/>
</dbReference>
<feature type="binding site" evidence="2">
    <location>
        <position position="139"/>
    </location>
    <ligand>
        <name>substrate</name>
    </ligand>
</feature>
<dbReference type="InterPro" id="IPR020622">
    <property type="entry name" value="Ala_racemase_pyridoxalP-BS"/>
</dbReference>
<proteinExistence type="inferred from homology"/>
<evidence type="ECO:0000259" key="3">
    <source>
        <dbReference type="SMART" id="SM01005"/>
    </source>
</evidence>
<comment type="catalytic activity">
    <reaction evidence="2">
        <text>L-alanine = D-alanine</text>
        <dbReference type="Rhea" id="RHEA:20249"/>
        <dbReference type="ChEBI" id="CHEBI:57416"/>
        <dbReference type="ChEBI" id="CHEBI:57972"/>
        <dbReference type="EC" id="5.1.1.1"/>
    </reaction>
</comment>
<dbReference type="PANTHER" id="PTHR30511:SF0">
    <property type="entry name" value="ALANINE RACEMASE, CATABOLIC-RELATED"/>
    <property type="match status" value="1"/>
</dbReference>
<evidence type="ECO:0000313" key="5">
    <source>
        <dbReference type="Proteomes" id="UP000779508"/>
    </source>
</evidence>
<organism evidence="4 5">
    <name type="scientific">Alkaliphilus flagellatus</name>
    <dbReference type="NCBI Taxonomy" id="2841507"/>
    <lineage>
        <taxon>Bacteria</taxon>
        <taxon>Bacillati</taxon>
        <taxon>Bacillota</taxon>
        <taxon>Clostridia</taxon>
        <taxon>Peptostreptococcales</taxon>
        <taxon>Natronincolaceae</taxon>
        <taxon>Alkaliphilus</taxon>
    </lineage>
</organism>
<feature type="binding site" evidence="2">
    <location>
        <position position="318"/>
    </location>
    <ligand>
        <name>substrate</name>
    </ligand>
</feature>
<protein>
    <recommendedName>
        <fullName evidence="2">Alanine racemase</fullName>
        <ecNumber evidence="2">5.1.1.1</ecNumber>
    </recommendedName>
</protein>
<comment type="similarity">
    <text evidence="2">Belongs to the alanine racemase family.</text>
</comment>
<evidence type="ECO:0000256" key="2">
    <source>
        <dbReference type="HAMAP-Rule" id="MF_01201"/>
    </source>
</evidence>
<dbReference type="Proteomes" id="UP000779508">
    <property type="component" value="Unassembled WGS sequence"/>
</dbReference>
<comment type="caution">
    <text evidence="4">The sequence shown here is derived from an EMBL/GenBank/DDBJ whole genome shotgun (WGS) entry which is preliminary data.</text>
</comment>
<evidence type="ECO:0000313" key="4">
    <source>
        <dbReference type="EMBL" id="MBU5674976.1"/>
    </source>
</evidence>
<comment type="cofactor">
    <cofactor evidence="1 2">
        <name>pyridoxal 5'-phosphate</name>
        <dbReference type="ChEBI" id="CHEBI:597326"/>
    </cofactor>
</comment>
<dbReference type="HAMAP" id="MF_01201">
    <property type="entry name" value="Ala_racemase"/>
    <property type="match status" value="1"/>
</dbReference>
<dbReference type="RefSeq" id="WP_216414488.1">
    <property type="nucleotide sequence ID" value="NZ_JAHLQK010000001.1"/>
</dbReference>
<accession>A0ABS6FXM1</accession>
<keyword evidence="2" id="KW-0663">Pyridoxal phosphate</keyword>
<comment type="function">
    <text evidence="2">Catalyzes the interconversion of L-alanine and D-alanine. May also act on other amino acids.</text>
</comment>
<dbReference type="EC" id="5.1.1.1" evidence="2"/>
<comment type="pathway">
    <text evidence="2">Amino-acid biosynthesis; D-alanine biosynthesis; D-alanine from L-alanine: step 1/1.</text>
</comment>
<evidence type="ECO:0000256" key="1">
    <source>
        <dbReference type="ARBA" id="ARBA00001933"/>
    </source>
</evidence>
<dbReference type="CDD" id="cd00430">
    <property type="entry name" value="PLPDE_III_AR"/>
    <property type="match status" value="1"/>
</dbReference>
<gene>
    <name evidence="4" type="primary">alr</name>
    <name evidence="4" type="ORF">KQI88_00915</name>
</gene>
<dbReference type="InterPro" id="IPR001608">
    <property type="entry name" value="Ala_racemase_N"/>
</dbReference>
<dbReference type="PANTHER" id="PTHR30511">
    <property type="entry name" value="ALANINE RACEMASE"/>
    <property type="match status" value="1"/>
</dbReference>
<dbReference type="GO" id="GO:0008784">
    <property type="term" value="F:alanine racemase activity"/>
    <property type="evidence" value="ECO:0007669"/>
    <property type="project" value="UniProtKB-EC"/>
</dbReference>
<reference evidence="4 5" key="1">
    <citation type="submission" date="2021-06" db="EMBL/GenBank/DDBJ databases">
        <authorList>
            <person name="Sun Q."/>
            <person name="Li D."/>
        </authorList>
    </citation>
    <scope>NUCLEOTIDE SEQUENCE [LARGE SCALE GENOMIC DNA]</scope>
    <source>
        <strain evidence="4 5">MSJ-5</strain>
    </source>
</reference>
<dbReference type="EMBL" id="JAHLQK010000001">
    <property type="protein sequence ID" value="MBU5674976.1"/>
    <property type="molecule type" value="Genomic_DNA"/>
</dbReference>
<feature type="modified residue" description="N6-(pyridoxal phosphate)lysine" evidence="2">
    <location>
        <position position="41"/>
    </location>
</feature>
<name>A0ABS6FXM1_9FIRM</name>
<feature type="active site" description="Proton acceptor; specific for L-alanine" evidence="2">
    <location>
        <position position="270"/>
    </location>
</feature>
<dbReference type="SMART" id="SM01005">
    <property type="entry name" value="Ala_racemase_C"/>
    <property type="match status" value="1"/>
</dbReference>
<dbReference type="Pfam" id="PF01168">
    <property type="entry name" value="Ala_racemase_N"/>
    <property type="match status" value="1"/>
</dbReference>